<gene>
    <name evidence="2" type="ORF">PMEA_00026841</name>
</gene>
<keyword evidence="1" id="KW-0732">Signal</keyword>
<organism evidence="2 3">
    <name type="scientific">Pocillopora meandrina</name>
    <dbReference type="NCBI Taxonomy" id="46732"/>
    <lineage>
        <taxon>Eukaryota</taxon>
        <taxon>Metazoa</taxon>
        <taxon>Cnidaria</taxon>
        <taxon>Anthozoa</taxon>
        <taxon>Hexacorallia</taxon>
        <taxon>Scleractinia</taxon>
        <taxon>Astrocoeniina</taxon>
        <taxon>Pocilloporidae</taxon>
        <taxon>Pocillopora</taxon>
    </lineage>
</organism>
<protein>
    <submittedName>
        <fullName evidence="2">Uncharacterized protein</fullName>
    </submittedName>
</protein>
<feature type="signal peptide" evidence="1">
    <location>
        <begin position="1"/>
        <end position="21"/>
    </location>
</feature>
<evidence type="ECO:0000256" key="1">
    <source>
        <dbReference type="SAM" id="SignalP"/>
    </source>
</evidence>
<dbReference type="AlphaFoldDB" id="A0AAU9XPS4"/>
<proteinExistence type="predicted"/>
<comment type="caution">
    <text evidence="2">The sequence shown here is derived from an EMBL/GenBank/DDBJ whole genome shotgun (WGS) entry which is preliminary data.</text>
</comment>
<evidence type="ECO:0000313" key="2">
    <source>
        <dbReference type="EMBL" id="CAH3152877.1"/>
    </source>
</evidence>
<accession>A0AAU9XPS4</accession>
<dbReference type="EMBL" id="CALNXJ010000052">
    <property type="protein sequence ID" value="CAH3152877.1"/>
    <property type="molecule type" value="Genomic_DNA"/>
</dbReference>
<feature type="chain" id="PRO_5043336733" evidence="1">
    <location>
        <begin position="22"/>
        <end position="108"/>
    </location>
</feature>
<name>A0AAU9XPS4_9CNID</name>
<keyword evidence="3" id="KW-1185">Reference proteome</keyword>
<sequence length="108" mass="12359">MMRNLVYITIAMLMLNYETCAKDYWADMGVTCEKEKQRITVCGGQFFEDVHVCRGTCRSLSRITMSSWDQTVCTCCRAEGFLERDRECNDGTVEKIKDAKACVCSRCP</sequence>
<evidence type="ECO:0000313" key="3">
    <source>
        <dbReference type="Proteomes" id="UP001159428"/>
    </source>
</evidence>
<reference evidence="2 3" key="1">
    <citation type="submission" date="2022-05" db="EMBL/GenBank/DDBJ databases">
        <authorList>
            <consortium name="Genoscope - CEA"/>
            <person name="William W."/>
        </authorList>
    </citation>
    <scope>NUCLEOTIDE SEQUENCE [LARGE SCALE GENOMIC DNA]</scope>
</reference>
<dbReference type="Proteomes" id="UP001159428">
    <property type="component" value="Unassembled WGS sequence"/>
</dbReference>